<feature type="transmembrane region" description="Helical" evidence="1">
    <location>
        <begin position="12"/>
        <end position="32"/>
    </location>
</feature>
<keyword evidence="1" id="KW-0472">Membrane</keyword>
<keyword evidence="1" id="KW-0812">Transmembrane</keyword>
<proteinExistence type="predicted"/>
<organism evidence="2">
    <name type="scientific">Anguilla anguilla</name>
    <name type="common">European freshwater eel</name>
    <name type="synonym">Muraena anguilla</name>
    <dbReference type="NCBI Taxonomy" id="7936"/>
    <lineage>
        <taxon>Eukaryota</taxon>
        <taxon>Metazoa</taxon>
        <taxon>Chordata</taxon>
        <taxon>Craniata</taxon>
        <taxon>Vertebrata</taxon>
        <taxon>Euteleostomi</taxon>
        <taxon>Actinopterygii</taxon>
        <taxon>Neopterygii</taxon>
        <taxon>Teleostei</taxon>
        <taxon>Anguilliformes</taxon>
        <taxon>Anguillidae</taxon>
        <taxon>Anguilla</taxon>
    </lineage>
</organism>
<sequence>MTQRYYHSRHIIASLHFHSFCLSAWVSHLVIFA</sequence>
<name>A0A0E9PNX7_ANGAN</name>
<dbReference type="AlphaFoldDB" id="A0A0E9PNX7"/>
<evidence type="ECO:0000256" key="1">
    <source>
        <dbReference type="SAM" id="Phobius"/>
    </source>
</evidence>
<reference evidence="2" key="1">
    <citation type="submission" date="2014-11" db="EMBL/GenBank/DDBJ databases">
        <authorList>
            <person name="Amaro Gonzalez C."/>
        </authorList>
    </citation>
    <scope>NUCLEOTIDE SEQUENCE</scope>
</reference>
<accession>A0A0E9PNX7</accession>
<dbReference type="EMBL" id="GBXM01103024">
    <property type="protein sequence ID" value="JAH05553.1"/>
    <property type="molecule type" value="Transcribed_RNA"/>
</dbReference>
<keyword evidence="1" id="KW-1133">Transmembrane helix</keyword>
<protein>
    <submittedName>
        <fullName evidence="2">Uncharacterized protein</fullName>
    </submittedName>
</protein>
<evidence type="ECO:0000313" key="2">
    <source>
        <dbReference type="EMBL" id="JAH05553.1"/>
    </source>
</evidence>
<reference evidence="2" key="2">
    <citation type="journal article" date="2015" name="Fish Shellfish Immunol.">
        <title>Early steps in the European eel (Anguilla anguilla)-Vibrio vulnificus interaction in the gills: Role of the RtxA13 toxin.</title>
        <authorList>
            <person name="Callol A."/>
            <person name="Pajuelo D."/>
            <person name="Ebbesson L."/>
            <person name="Teles M."/>
            <person name="MacKenzie S."/>
            <person name="Amaro C."/>
        </authorList>
    </citation>
    <scope>NUCLEOTIDE SEQUENCE</scope>
</reference>